<dbReference type="CDD" id="cd00038">
    <property type="entry name" value="CAP_ED"/>
    <property type="match status" value="1"/>
</dbReference>
<dbReference type="InterPro" id="IPR014710">
    <property type="entry name" value="RmlC-like_jellyroll"/>
</dbReference>
<dbReference type="Pfam" id="PF00027">
    <property type="entry name" value="cNMP_binding"/>
    <property type="match status" value="1"/>
</dbReference>
<feature type="region of interest" description="Disordered" evidence="2">
    <location>
        <begin position="224"/>
        <end position="246"/>
    </location>
</feature>
<dbReference type="SUPFAM" id="SSF51206">
    <property type="entry name" value="cAMP-binding domain-like"/>
    <property type="match status" value="1"/>
</dbReference>
<evidence type="ECO:0000256" key="1">
    <source>
        <dbReference type="ARBA" id="ARBA00023286"/>
    </source>
</evidence>
<evidence type="ECO:0000313" key="5">
    <source>
        <dbReference type="Proteomes" id="UP001165083"/>
    </source>
</evidence>
<keyword evidence="5" id="KW-1185">Reference proteome</keyword>
<dbReference type="PROSITE" id="PS50042">
    <property type="entry name" value="CNMP_BINDING_3"/>
    <property type="match status" value="1"/>
</dbReference>
<evidence type="ECO:0000313" key="4">
    <source>
        <dbReference type="EMBL" id="GMF15953.1"/>
    </source>
</evidence>
<dbReference type="GO" id="GO:0044877">
    <property type="term" value="F:protein-containing complex binding"/>
    <property type="evidence" value="ECO:0007669"/>
    <property type="project" value="TreeGrafter"/>
</dbReference>
<dbReference type="Proteomes" id="UP001165083">
    <property type="component" value="Unassembled WGS sequence"/>
</dbReference>
<feature type="compositionally biased region" description="Polar residues" evidence="2">
    <location>
        <begin position="228"/>
        <end position="240"/>
    </location>
</feature>
<proteinExistence type="predicted"/>
<dbReference type="PANTHER" id="PTHR45638">
    <property type="entry name" value="CYCLIC NUCLEOTIDE-GATED CATION CHANNEL SUBUNIT A"/>
    <property type="match status" value="1"/>
</dbReference>
<dbReference type="GO" id="GO:0005221">
    <property type="term" value="F:intracellularly cyclic nucleotide-activated monoatomic cation channel activity"/>
    <property type="evidence" value="ECO:0007669"/>
    <property type="project" value="InterPro"/>
</dbReference>
<comment type="caution">
    <text evidence="4">The sequence shown here is derived from an EMBL/GenBank/DDBJ whole genome shotgun (WGS) entry which is preliminary data.</text>
</comment>
<dbReference type="PANTHER" id="PTHR45638:SF11">
    <property type="entry name" value="CYCLIC NUCLEOTIDE-GATED CATION CHANNEL SUBUNIT A"/>
    <property type="match status" value="1"/>
</dbReference>
<gene>
    <name evidence="4" type="ORF">Plil01_000558600</name>
</gene>
<dbReference type="Gene3D" id="2.60.120.10">
    <property type="entry name" value="Jelly Rolls"/>
    <property type="match status" value="1"/>
</dbReference>
<dbReference type="AlphaFoldDB" id="A0A9W6WJT1"/>
<organism evidence="4 5">
    <name type="scientific">Phytophthora lilii</name>
    <dbReference type="NCBI Taxonomy" id="2077276"/>
    <lineage>
        <taxon>Eukaryota</taxon>
        <taxon>Sar</taxon>
        <taxon>Stramenopiles</taxon>
        <taxon>Oomycota</taxon>
        <taxon>Peronosporomycetes</taxon>
        <taxon>Peronosporales</taxon>
        <taxon>Peronosporaceae</taxon>
        <taxon>Phytophthora</taxon>
    </lineage>
</organism>
<dbReference type="EMBL" id="BSXW01000236">
    <property type="protein sequence ID" value="GMF15953.1"/>
    <property type="molecule type" value="Genomic_DNA"/>
</dbReference>
<accession>A0A9W6WJT1</accession>
<keyword evidence="1" id="KW-1071">Ligand-gated ion channel</keyword>
<dbReference type="InterPro" id="IPR000595">
    <property type="entry name" value="cNMP-bd_dom"/>
</dbReference>
<keyword evidence="1" id="KW-0406">Ion transport</keyword>
<evidence type="ECO:0000259" key="3">
    <source>
        <dbReference type="PROSITE" id="PS50042"/>
    </source>
</evidence>
<evidence type="ECO:0000256" key="2">
    <source>
        <dbReference type="SAM" id="MobiDB-lite"/>
    </source>
</evidence>
<dbReference type="InterPro" id="IPR050866">
    <property type="entry name" value="CNG_cation_channel"/>
</dbReference>
<keyword evidence="1" id="KW-0813">Transport</keyword>
<keyword evidence="1" id="KW-0407">Ion channel</keyword>
<feature type="domain" description="Cyclic nucleotide-binding" evidence="3">
    <location>
        <begin position="102"/>
        <end position="201"/>
    </location>
</feature>
<protein>
    <submittedName>
        <fullName evidence="4">Unnamed protein product</fullName>
    </submittedName>
</protein>
<dbReference type="SMART" id="SM00100">
    <property type="entry name" value="cNMP"/>
    <property type="match status" value="1"/>
</dbReference>
<sequence>MECIFPALNSELLALDQRLLNNKLAGMNVSTHLENDTHIEAPSRVLHKVLVALKNLFTVVHDERYYTDAESTDRETAKILCPSIANGIQVELLKSTLAQIIIFQGCNDQLIVFSMTSLLEMTAVPAQTILFSVGDCGNAMYIVHSGVLAVVAESVVVRDIRKGSCFGELFVYFSIRCTATVITTTYSILYKLSRFHCERVLEGYPDCGTVISSRVESMLNKRKMESQGDASFTAPDTSSETSRKFKRRPSFATEGVAAVSTFVKVLSKRGSRVVSWQASKPSVSPALQFLPGLGPQPDVSVTSRDIRVAPSHAEGSTTLRTPTAYDRHAEQSTEAYKHHGLWQLILLRSVLINILLRACGGFCFRYPICTIVGS</sequence>
<reference evidence="4" key="1">
    <citation type="submission" date="2023-04" db="EMBL/GenBank/DDBJ databases">
        <title>Phytophthora lilii NBRC 32176.</title>
        <authorList>
            <person name="Ichikawa N."/>
            <person name="Sato H."/>
            <person name="Tonouchi N."/>
        </authorList>
    </citation>
    <scope>NUCLEOTIDE SEQUENCE</scope>
    <source>
        <strain evidence="4">NBRC 32176</strain>
    </source>
</reference>
<dbReference type="InterPro" id="IPR018490">
    <property type="entry name" value="cNMP-bd_dom_sf"/>
</dbReference>
<dbReference type="OrthoDB" id="421226at2759"/>
<name>A0A9W6WJT1_9STRA</name>